<dbReference type="InterPro" id="IPR024370">
    <property type="entry name" value="PBP_domain"/>
</dbReference>
<evidence type="ECO:0000313" key="4">
    <source>
        <dbReference type="Proteomes" id="UP001168613"/>
    </source>
</evidence>
<feature type="domain" description="HTH lysR-type" evidence="1">
    <location>
        <begin position="30"/>
        <end position="86"/>
    </location>
</feature>
<dbReference type="PANTHER" id="PTHR38431:SF1">
    <property type="entry name" value="BLL2305 PROTEIN"/>
    <property type="match status" value="1"/>
</dbReference>
<protein>
    <submittedName>
        <fullName evidence="3">Helix-turn-helix transcriptional regulator</fullName>
    </submittedName>
</protein>
<dbReference type="EMBL" id="JAJHNU010000001">
    <property type="protein sequence ID" value="MDN4120501.1"/>
    <property type="molecule type" value="Genomic_DNA"/>
</dbReference>
<dbReference type="Gene3D" id="3.40.190.10">
    <property type="entry name" value="Periplasmic binding protein-like II"/>
    <property type="match status" value="1"/>
</dbReference>
<dbReference type="RefSeq" id="WP_266122191.1">
    <property type="nucleotide sequence ID" value="NZ_JAJHNU010000001.1"/>
</dbReference>
<dbReference type="SUPFAM" id="SSF53850">
    <property type="entry name" value="Periplasmic binding protein-like II"/>
    <property type="match status" value="1"/>
</dbReference>
<dbReference type="Gene3D" id="1.10.10.10">
    <property type="entry name" value="Winged helix-like DNA-binding domain superfamily/Winged helix DNA-binding domain"/>
    <property type="match status" value="1"/>
</dbReference>
<reference evidence="3" key="1">
    <citation type="submission" date="2021-11" db="EMBL/GenBank/DDBJ databases">
        <title>Draft genome sequence of Alcaligenes endophyticus type strain CCUG 75668T.</title>
        <authorList>
            <person name="Salva-Serra F."/>
            <person name="Duran R.E."/>
            <person name="Seeger M."/>
            <person name="Moore E.R.B."/>
            <person name="Jaen-Luchoro D."/>
        </authorList>
    </citation>
    <scope>NUCLEOTIDE SEQUENCE</scope>
    <source>
        <strain evidence="3">CCUG 75668</strain>
    </source>
</reference>
<name>A0ABT8EGU5_9BURK</name>
<accession>A0ABT8EGU5</accession>
<organism evidence="3 4">
    <name type="scientific">Alcaligenes endophyticus</name>
    <dbReference type="NCBI Taxonomy" id="1929088"/>
    <lineage>
        <taxon>Bacteria</taxon>
        <taxon>Pseudomonadati</taxon>
        <taxon>Pseudomonadota</taxon>
        <taxon>Betaproteobacteria</taxon>
        <taxon>Burkholderiales</taxon>
        <taxon>Alcaligenaceae</taxon>
        <taxon>Alcaligenes</taxon>
    </lineage>
</organism>
<sequence>MANFKYKARLRSDWLLENADGIEMSMADVLRLLSAIESLGHLAGASKACNLSYRHAWGLLREAEKQFEASLLETSRRKGTKLTEFARRLLWANRRLEARLTPTLESFASELQEELARLYSSSIERLRLQASHGFAVEGLMRLANEKEALPLELRYRTAVEALASLQRGDCDVAGFQLPKGQHEACVLRAYTEYLSPEHHRLIYLSTRNTGLFVEAGNPKGIEGVADLVRPDVRFVNRQMGSSTRYLLSAILQQLQLDSGQILGFETTELTHMAVAAHIASGMADVGLGVETAAWRCGLDFIPLAQERYFFACHIERIESGALEPLLSLITSLAYRDYMDNLVGYDAQGIGQVLTLQQALATSWSSTLE</sequence>
<dbReference type="InterPro" id="IPR000847">
    <property type="entry name" value="LysR_HTH_N"/>
</dbReference>
<dbReference type="Pfam" id="PF00126">
    <property type="entry name" value="HTH_1"/>
    <property type="match status" value="1"/>
</dbReference>
<proteinExistence type="predicted"/>
<comment type="caution">
    <text evidence="3">The sequence shown here is derived from an EMBL/GenBank/DDBJ whole genome shotgun (WGS) entry which is preliminary data.</text>
</comment>
<dbReference type="Pfam" id="PF12727">
    <property type="entry name" value="PBP_like"/>
    <property type="match status" value="1"/>
</dbReference>
<keyword evidence="4" id="KW-1185">Reference proteome</keyword>
<feature type="domain" description="PBP" evidence="2">
    <location>
        <begin position="142"/>
        <end position="329"/>
    </location>
</feature>
<dbReference type="InterPro" id="IPR036388">
    <property type="entry name" value="WH-like_DNA-bd_sf"/>
</dbReference>
<evidence type="ECO:0000313" key="3">
    <source>
        <dbReference type="EMBL" id="MDN4120501.1"/>
    </source>
</evidence>
<dbReference type="PANTHER" id="PTHR38431">
    <property type="entry name" value="BLL2305 PROTEIN"/>
    <property type="match status" value="1"/>
</dbReference>
<dbReference type="Proteomes" id="UP001168613">
    <property type="component" value="Unassembled WGS sequence"/>
</dbReference>
<gene>
    <name evidence="3" type="ORF">LMS43_04265</name>
</gene>
<evidence type="ECO:0000259" key="2">
    <source>
        <dbReference type="Pfam" id="PF12727"/>
    </source>
</evidence>
<evidence type="ECO:0000259" key="1">
    <source>
        <dbReference type="Pfam" id="PF00126"/>
    </source>
</evidence>
<dbReference type="InterPro" id="IPR036390">
    <property type="entry name" value="WH_DNA-bd_sf"/>
</dbReference>
<dbReference type="SUPFAM" id="SSF46785">
    <property type="entry name" value="Winged helix' DNA-binding domain"/>
    <property type="match status" value="1"/>
</dbReference>